<organism evidence="1 2">
    <name type="scientific">Streptomyces carpaticus</name>
    <dbReference type="NCBI Taxonomy" id="285558"/>
    <lineage>
        <taxon>Bacteria</taxon>
        <taxon>Bacillati</taxon>
        <taxon>Actinomycetota</taxon>
        <taxon>Actinomycetes</taxon>
        <taxon>Kitasatosporales</taxon>
        <taxon>Streptomycetaceae</taxon>
        <taxon>Streptomyces</taxon>
    </lineage>
</organism>
<protein>
    <recommendedName>
        <fullName evidence="3">NERD domain-containing protein</fullName>
    </recommendedName>
</protein>
<evidence type="ECO:0000313" key="1">
    <source>
        <dbReference type="EMBL" id="MFB4193331.1"/>
    </source>
</evidence>
<dbReference type="RefSeq" id="WP_375061371.1">
    <property type="nucleotide sequence ID" value="NZ_JBHGBT010000002.1"/>
</dbReference>
<sequence length="470" mass="53368">MVAIIKCLDYEDEYLKFLEDSHQSRRHDWEWTVTRQRALWSKGRHLLLIASADTYGQYQVTRVGKSVRRRGARDQEQQLRVTHVRRLRRPLPLDELLDGLTLAQRRHLIEEGQQSKGTGEAIRALLLRLRPELTEAVNVIEGAVESWDFGDSRAGQEVALQRDGTLAVARMGGMQAPKLAEWDPPAEELFDDTVPPLFLAMAGGAGHPDQLQDLPELDALDSLAHSDMLSDRPALEDHLVMQDARTMHGWLSEETSHVAWRKFREHGRTLLVANANRTPAEQTLGCDIIFYNVTRHSLVLVQYKKLDAERGGFYYPNSDRNLAKELVRMRSLDRYAAMQAGPTDEQRLDPSPSWIKLCHPRSVLPHTTEMIHGMYFSRRQFESLSDDDRLKDGRGGAVRFGYKNVPAYLDNTLFTRLVETGQIGTTGASTDLVRQQVLRSFRGQRSLVLATLSGAEPPQAARNAQRRHAR</sequence>
<proteinExistence type="predicted"/>
<keyword evidence="2" id="KW-1185">Reference proteome</keyword>
<evidence type="ECO:0000313" key="2">
    <source>
        <dbReference type="Proteomes" id="UP001577267"/>
    </source>
</evidence>
<dbReference type="EMBL" id="JBHGBT010000002">
    <property type="protein sequence ID" value="MFB4193331.1"/>
    <property type="molecule type" value="Genomic_DNA"/>
</dbReference>
<gene>
    <name evidence="1" type="ORF">ACE11A_03035</name>
</gene>
<accession>A0ABV4ZJU7</accession>
<evidence type="ECO:0008006" key="3">
    <source>
        <dbReference type="Google" id="ProtNLM"/>
    </source>
</evidence>
<dbReference type="Proteomes" id="UP001577267">
    <property type="component" value="Unassembled WGS sequence"/>
</dbReference>
<reference evidence="1 2" key="1">
    <citation type="submission" date="2024-09" db="EMBL/GenBank/DDBJ databases">
        <title>Draft genome sequence of multifaceted antimicrobials producing Streptomyces sp. strain FH1.</title>
        <authorList>
            <person name="Hassan F."/>
            <person name="Ali H."/>
            <person name="Hassan N."/>
            <person name="Nawaz A."/>
        </authorList>
    </citation>
    <scope>NUCLEOTIDE SEQUENCE [LARGE SCALE GENOMIC DNA]</scope>
    <source>
        <strain evidence="1 2">FH1</strain>
    </source>
</reference>
<name>A0ABV4ZJU7_9ACTN</name>
<comment type="caution">
    <text evidence="1">The sequence shown here is derived from an EMBL/GenBank/DDBJ whole genome shotgun (WGS) entry which is preliminary data.</text>
</comment>